<feature type="transmembrane region" description="Helical" evidence="2">
    <location>
        <begin position="176"/>
        <end position="194"/>
    </location>
</feature>
<dbReference type="AlphaFoldDB" id="A0AA38XPJ4"/>
<keyword evidence="4" id="KW-1185">Reference proteome</keyword>
<dbReference type="PANTHER" id="PTHR35394:SF5">
    <property type="entry name" value="DUF3176 DOMAIN-CONTAINING PROTEIN"/>
    <property type="match status" value="1"/>
</dbReference>
<evidence type="ECO:0000313" key="3">
    <source>
        <dbReference type="EMBL" id="KAJ9616769.1"/>
    </source>
</evidence>
<dbReference type="EMBL" id="JAPDRK010000001">
    <property type="protein sequence ID" value="KAJ9616769.1"/>
    <property type="molecule type" value="Genomic_DNA"/>
</dbReference>
<feature type="region of interest" description="Disordered" evidence="1">
    <location>
        <begin position="1"/>
        <end position="46"/>
    </location>
</feature>
<comment type="caution">
    <text evidence="3">The sequence shown here is derived from an EMBL/GenBank/DDBJ whole genome shotgun (WGS) entry which is preliminary data.</text>
</comment>
<keyword evidence="2" id="KW-0812">Transmembrane</keyword>
<evidence type="ECO:0000313" key="4">
    <source>
        <dbReference type="Proteomes" id="UP001172673"/>
    </source>
</evidence>
<proteinExistence type="predicted"/>
<feature type="compositionally biased region" description="Basic and acidic residues" evidence="1">
    <location>
        <begin position="34"/>
        <end position="45"/>
    </location>
</feature>
<keyword evidence="2" id="KW-1133">Transmembrane helix</keyword>
<keyword evidence="2" id="KW-0472">Membrane</keyword>
<evidence type="ECO:0000256" key="1">
    <source>
        <dbReference type="SAM" id="MobiDB-lite"/>
    </source>
</evidence>
<protein>
    <submittedName>
        <fullName evidence="3">Uncharacterized protein</fullName>
    </submittedName>
</protein>
<name>A0AA38XPJ4_9EURO</name>
<reference evidence="3" key="1">
    <citation type="submission" date="2022-10" db="EMBL/GenBank/DDBJ databases">
        <title>Culturing micro-colonial fungi from biological soil crusts in the Mojave desert and describing Neophaeococcomyces mojavensis, and introducing the new genera and species Taxawa tesnikishii.</title>
        <authorList>
            <person name="Kurbessoian T."/>
            <person name="Stajich J.E."/>
        </authorList>
    </citation>
    <scope>NUCLEOTIDE SEQUENCE</scope>
    <source>
        <strain evidence="3">TK_41</strain>
    </source>
</reference>
<dbReference type="Pfam" id="PF11374">
    <property type="entry name" value="DUF3176"/>
    <property type="match status" value="1"/>
</dbReference>
<organism evidence="3 4">
    <name type="scientific">Cladophialophora chaetospira</name>
    <dbReference type="NCBI Taxonomy" id="386627"/>
    <lineage>
        <taxon>Eukaryota</taxon>
        <taxon>Fungi</taxon>
        <taxon>Dikarya</taxon>
        <taxon>Ascomycota</taxon>
        <taxon>Pezizomycotina</taxon>
        <taxon>Eurotiomycetes</taxon>
        <taxon>Chaetothyriomycetidae</taxon>
        <taxon>Chaetothyriales</taxon>
        <taxon>Herpotrichiellaceae</taxon>
        <taxon>Cladophialophora</taxon>
    </lineage>
</organism>
<dbReference type="PANTHER" id="PTHR35394">
    <property type="entry name" value="DUF3176 DOMAIN-CONTAINING PROTEIN"/>
    <property type="match status" value="1"/>
</dbReference>
<sequence length="620" mass="68179">MEEAQVAIPKPDQASFRIPRKPVAVGYQPVETGPDPKDQESDKTKVNTTGKMPWFRRWFTALKRFRRWFAALPDRPWLPEVTSLVLACLAFTAIVVTLAVHQGRPLPRWPHLVSIDSLIAIFSAIFKAALITPVAEGIGQLKWDWFQRDRNLIDLNRLDSASRGPWGSCCLLFTNYKHYLAFLGALVTIVALAIDPFSQQVIKYTFCRQPVSNLGASVTVANNYTQAVGPLDLQMASAAYVGILNPAANASAAISFTCNTGNCTFSNGQNTNKATHESLAMCGECKDISKSFNKKHLDESGAEYGGYPINYYSLPNPREAITPYHGDNDSAPTIMDVMESAINGADGDFRHVYVDNLAVVSCVPADDAESIVWFDAIMFTDCSCPDPSNSSSEPITNCKCEPFAARCDIFPCIKTYWAEATNFVLNEIELSRRRINIGGTFTEKLLRYGEWLTCSNSTKPTSDHIVPVWSTRPDGNGGFTGAYTYVQQECTWSYSEEAAAVLGAFLTWNGNLGGSTQLPWLEKVYNSGNATIETLQTQVDGFANTLTGVVRQYGDASESIRPVGTTWRGDLYNGAVGMAKPPGSFVTALHHFPGSDDMEDEEQTGHPLEVYTIGIDISWC</sequence>
<feature type="transmembrane region" description="Helical" evidence="2">
    <location>
        <begin position="81"/>
        <end position="100"/>
    </location>
</feature>
<feature type="transmembrane region" description="Helical" evidence="2">
    <location>
        <begin position="112"/>
        <end position="135"/>
    </location>
</feature>
<accession>A0AA38XPJ4</accession>
<evidence type="ECO:0000256" key="2">
    <source>
        <dbReference type="SAM" id="Phobius"/>
    </source>
</evidence>
<dbReference type="InterPro" id="IPR021514">
    <property type="entry name" value="DUF3176"/>
</dbReference>
<gene>
    <name evidence="3" type="ORF">H2200_000488</name>
</gene>
<dbReference type="Proteomes" id="UP001172673">
    <property type="component" value="Unassembled WGS sequence"/>
</dbReference>